<dbReference type="SMART" id="SM00091">
    <property type="entry name" value="PAS"/>
    <property type="match status" value="1"/>
</dbReference>
<keyword evidence="3" id="KW-0804">Transcription</keyword>
<dbReference type="PROSITE" id="PS50112">
    <property type="entry name" value="PAS"/>
    <property type="match status" value="1"/>
</dbReference>
<accession>A0A1N6WHY1</accession>
<dbReference type="Gene3D" id="1.10.10.10">
    <property type="entry name" value="Winged helix-like DNA-binding domain superfamily/Winged helix DNA-binding domain"/>
    <property type="match status" value="1"/>
</dbReference>
<keyword evidence="4" id="KW-0175">Coiled coil</keyword>
<organism evidence="7 8">
    <name type="scientific">Pontibacter lucknowensis</name>
    <dbReference type="NCBI Taxonomy" id="1077936"/>
    <lineage>
        <taxon>Bacteria</taxon>
        <taxon>Pseudomonadati</taxon>
        <taxon>Bacteroidota</taxon>
        <taxon>Cytophagia</taxon>
        <taxon>Cytophagales</taxon>
        <taxon>Hymenobacteraceae</taxon>
        <taxon>Pontibacter</taxon>
    </lineage>
</organism>
<dbReference type="Gene3D" id="3.30.450.20">
    <property type="entry name" value="PAS domain"/>
    <property type="match status" value="1"/>
</dbReference>
<dbReference type="InterPro" id="IPR016032">
    <property type="entry name" value="Sig_transdc_resp-reg_C-effctor"/>
</dbReference>
<dbReference type="EMBL" id="FTNM01000002">
    <property type="protein sequence ID" value="SIQ89628.1"/>
    <property type="molecule type" value="Genomic_DNA"/>
</dbReference>
<dbReference type="PRINTS" id="PR00038">
    <property type="entry name" value="HTHLUXR"/>
</dbReference>
<dbReference type="SMART" id="SM00421">
    <property type="entry name" value="HTH_LUXR"/>
    <property type="match status" value="1"/>
</dbReference>
<evidence type="ECO:0000313" key="8">
    <source>
        <dbReference type="Proteomes" id="UP000185924"/>
    </source>
</evidence>
<feature type="domain" description="HTH luxR-type" evidence="5">
    <location>
        <begin position="203"/>
        <end position="268"/>
    </location>
</feature>
<dbReference type="Pfam" id="PF00196">
    <property type="entry name" value="GerE"/>
    <property type="match status" value="1"/>
</dbReference>
<dbReference type="CDD" id="cd06170">
    <property type="entry name" value="LuxR_C_like"/>
    <property type="match status" value="1"/>
</dbReference>
<dbReference type="SUPFAM" id="SSF55785">
    <property type="entry name" value="PYP-like sensor domain (PAS domain)"/>
    <property type="match status" value="1"/>
</dbReference>
<dbReference type="CDD" id="cd00130">
    <property type="entry name" value="PAS"/>
    <property type="match status" value="1"/>
</dbReference>
<dbReference type="AlphaFoldDB" id="A0A1N6WHY1"/>
<proteinExistence type="predicted"/>
<dbReference type="GO" id="GO:0003677">
    <property type="term" value="F:DNA binding"/>
    <property type="evidence" value="ECO:0007669"/>
    <property type="project" value="UniProtKB-KW"/>
</dbReference>
<evidence type="ECO:0000256" key="2">
    <source>
        <dbReference type="ARBA" id="ARBA00023125"/>
    </source>
</evidence>
<evidence type="ECO:0000256" key="1">
    <source>
        <dbReference type="ARBA" id="ARBA00023015"/>
    </source>
</evidence>
<protein>
    <submittedName>
        <fullName evidence="7">PAS fold-containing protein</fullName>
    </submittedName>
</protein>
<dbReference type="PROSITE" id="PS50043">
    <property type="entry name" value="HTH_LUXR_2"/>
    <property type="match status" value="1"/>
</dbReference>
<keyword evidence="1" id="KW-0805">Transcription regulation</keyword>
<evidence type="ECO:0000313" key="7">
    <source>
        <dbReference type="EMBL" id="SIQ89628.1"/>
    </source>
</evidence>
<evidence type="ECO:0000259" key="5">
    <source>
        <dbReference type="PROSITE" id="PS50043"/>
    </source>
</evidence>
<evidence type="ECO:0000256" key="4">
    <source>
        <dbReference type="SAM" id="Coils"/>
    </source>
</evidence>
<dbReference type="InterPro" id="IPR000014">
    <property type="entry name" value="PAS"/>
</dbReference>
<evidence type="ECO:0000256" key="3">
    <source>
        <dbReference type="ARBA" id="ARBA00023163"/>
    </source>
</evidence>
<dbReference type="Pfam" id="PF08447">
    <property type="entry name" value="PAS_3"/>
    <property type="match status" value="1"/>
</dbReference>
<dbReference type="STRING" id="1077936.SAMN05421545_1550"/>
<dbReference type="PANTHER" id="PTHR44688">
    <property type="entry name" value="DNA-BINDING TRANSCRIPTIONAL ACTIVATOR DEVR_DOSR"/>
    <property type="match status" value="1"/>
</dbReference>
<feature type="coiled-coil region" evidence="4">
    <location>
        <begin position="185"/>
        <end position="212"/>
    </location>
</feature>
<dbReference type="PROSITE" id="PS00622">
    <property type="entry name" value="HTH_LUXR_1"/>
    <property type="match status" value="1"/>
</dbReference>
<dbReference type="InterPro" id="IPR000792">
    <property type="entry name" value="Tscrpt_reg_LuxR_C"/>
</dbReference>
<dbReference type="InterPro" id="IPR035965">
    <property type="entry name" value="PAS-like_dom_sf"/>
</dbReference>
<gene>
    <name evidence="7" type="ORF">SAMN05421545_1550</name>
</gene>
<name>A0A1N6WHY1_9BACT</name>
<evidence type="ECO:0000259" key="6">
    <source>
        <dbReference type="PROSITE" id="PS50112"/>
    </source>
</evidence>
<dbReference type="PANTHER" id="PTHR44688:SF16">
    <property type="entry name" value="DNA-BINDING TRANSCRIPTIONAL ACTIVATOR DEVR_DOSR"/>
    <property type="match status" value="1"/>
</dbReference>
<dbReference type="Proteomes" id="UP000185924">
    <property type="component" value="Unassembled WGS sequence"/>
</dbReference>
<dbReference type="InterPro" id="IPR036388">
    <property type="entry name" value="WH-like_DNA-bd_sf"/>
</dbReference>
<feature type="domain" description="PAS" evidence="6">
    <location>
        <begin position="61"/>
        <end position="122"/>
    </location>
</feature>
<keyword evidence="8" id="KW-1185">Reference proteome</keyword>
<sequence length="270" mass="30874">MIDLFTGPSLLLCQHTWNLAYKFYNFRIFLQTDSRYCMPEQTSSADKIAAMEREIQLLKEKCEFLEKVIHEVPANIYISNLDLGVVWCNRSNEESLGYTLAEILEMGGMKYIETIVHPDDQQIPEDSITHYQQFNGAEFGGLFRAKHKEEDQYKWFVGWAKAFSKNQQGEVKEVVCVDVDLSPAMNTESQLVQALKEKLKQKRSRVVRSLRKREIEILELICKGCSTKEIAEQLFISPNTVSTHRKSIQKKLGTTNVADLVSLGKEAGLG</sequence>
<reference evidence="8" key="1">
    <citation type="submission" date="2017-01" db="EMBL/GenBank/DDBJ databases">
        <authorList>
            <person name="Varghese N."/>
            <person name="Submissions S."/>
        </authorList>
    </citation>
    <scope>NUCLEOTIDE SEQUENCE [LARGE SCALE GENOMIC DNA]</scope>
    <source>
        <strain evidence="8">DM9</strain>
    </source>
</reference>
<keyword evidence="2" id="KW-0238">DNA-binding</keyword>
<dbReference type="GO" id="GO:0006355">
    <property type="term" value="P:regulation of DNA-templated transcription"/>
    <property type="evidence" value="ECO:0007669"/>
    <property type="project" value="InterPro"/>
</dbReference>
<dbReference type="InterPro" id="IPR013655">
    <property type="entry name" value="PAS_fold_3"/>
</dbReference>
<dbReference type="SUPFAM" id="SSF46894">
    <property type="entry name" value="C-terminal effector domain of the bipartite response regulators"/>
    <property type="match status" value="1"/>
</dbReference>